<gene>
    <name evidence="1" type="ORF">Q5716_09010</name>
</gene>
<evidence type="ECO:0008006" key="3">
    <source>
        <dbReference type="Google" id="ProtNLM"/>
    </source>
</evidence>
<evidence type="ECO:0000313" key="2">
    <source>
        <dbReference type="Proteomes" id="UP001241072"/>
    </source>
</evidence>
<sequence length="80" mass="9253">MTTLDFLGTAPIRHGIASVRLHEDLWRVTRADGEVLGYVERHTTAAGSRFTAKRMLQRQRRFLPIGDFWSVDDALDCFRF</sequence>
<organism evidence="1 2">
    <name type="scientific">Antiquaquibacter soli</name>
    <dbReference type="NCBI Taxonomy" id="3064523"/>
    <lineage>
        <taxon>Bacteria</taxon>
        <taxon>Bacillati</taxon>
        <taxon>Actinomycetota</taxon>
        <taxon>Actinomycetes</taxon>
        <taxon>Micrococcales</taxon>
        <taxon>Microbacteriaceae</taxon>
        <taxon>Antiquaquibacter</taxon>
    </lineage>
</organism>
<dbReference type="RefSeq" id="WP_305002739.1">
    <property type="nucleotide sequence ID" value="NZ_JAUQUB010000001.1"/>
</dbReference>
<dbReference type="EMBL" id="JAUQUB010000001">
    <property type="protein sequence ID" value="MDO7882361.1"/>
    <property type="molecule type" value="Genomic_DNA"/>
</dbReference>
<comment type="caution">
    <text evidence="1">The sequence shown here is derived from an EMBL/GenBank/DDBJ whole genome shotgun (WGS) entry which is preliminary data.</text>
</comment>
<proteinExistence type="predicted"/>
<accession>A0ABT9BMU9</accession>
<name>A0ABT9BMU9_9MICO</name>
<reference evidence="1 2" key="1">
    <citation type="submission" date="2023-07" db="EMBL/GenBank/DDBJ databases">
        <title>Protaetiibacter sp. nov WY-16 isolated from soil.</title>
        <authorList>
            <person name="Liu B."/>
            <person name="Wan Y."/>
        </authorList>
    </citation>
    <scope>NUCLEOTIDE SEQUENCE [LARGE SCALE GENOMIC DNA]</scope>
    <source>
        <strain evidence="1 2">WY-16</strain>
    </source>
</reference>
<protein>
    <recommendedName>
        <fullName evidence="3">DNA mismatch repair protein</fullName>
    </recommendedName>
</protein>
<keyword evidence="2" id="KW-1185">Reference proteome</keyword>
<dbReference type="Proteomes" id="UP001241072">
    <property type="component" value="Unassembled WGS sequence"/>
</dbReference>
<evidence type="ECO:0000313" key="1">
    <source>
        <dbReference type="EMBL" id="MDO7882361.1"/>
    </source>
</evidence>